<dbReference type="Proteomes" id="UP001458880">
    <property type="component" value="Unassembled WGS sequence"/>
</dbReference>
<evidence type="ECO:0000313" key="2">
    <source>
        <dbReference type="Proteomes" id="UP001458880"/>
    </source>
</evidence>
<name>A0AAW1L602_POPJA</name>
<accession>A0AAW1L602</accession>
<dbReference type="AlphaFoldDB" id="A0AAW1L602"/>
<gene>
    <name evidence="1" type="ORF">QE152_g16092</name>
</gene>
<reference evidence="1 2" key="1">
    <citation type="journal article" date="2024" name="BMC Genomics">
        <title>De novo assembly and annotation of Popillia japonica's genome with initial clues to its potential as an invasive pest.</title>
        <authorList>
            <person name="Cucini C."/>
            <person name="Boschi S."/>
            <person name="Funari R."/>
            <person name="Cardaioli E."/>
            <person name="Iannotti N."/>
            <person name="Marturano G."/>
            <person name="Paoli F."/>
            <person name="Bruttini M."/>
            <person name="Carapelli A."/>
            <person name="Frati F."/>
            <person name="Nardi F."/>
        </authorList>
    </citation>
    <scope>NUCLEOTIDE SEQUENCE [LARGE SCALE GENOMIC DNA]</scope>
    <source>
        <strain evidence="1">DMR45628</strain>
    </source>
</reference>
<sequence>MFWLECCACVCFRPCGDFCNFFNDFHVFKQLNRDYGVEETIRRGSSLKSAAIEVMELDMNEFDYGLEDEAFYEPNIPMKGGTGVKRKVTFGKLLVTKVGP</sequence>
<comment type="caution">
    <text evidence="1">The sequence shown here is derived from an EMBL/GenBank/DDBJ whole genome shotgun (WGS) entry which is preliminary data.</text>
</comment>
<keyword evidence="2" id="KW-1185">Reference proteome</keyword>
<protein>
    <submittedName>
        <fullName evidence="1">Uncharacterized protein</fullName>
    </submittedName>
</protein>
<organism evidence="1 2">
    <name type="scientific">Popillia japonica</name>
    <name type="common">Japanese beetle</name>
    <dbReference type="NCBI Taxonomy" id="7064"/>
    <lineage>
        <taxon>Eukaryota</taxon>
        <taxon>Metazoa</taxon>
        <taxon>Ecdysozoa</taxon>
        <taxon>Arthropoda</taxon>
        <taxon>Hexapoda</taxon>
        <taxon>Insecta</taxon>
        <taxon>Pterygota</taxon>
        <taxon>Neoptera</taxon>
        <taxon>Endopterygota</taxon>
        <taxon>Coleoptera</taxon>
        <taxon>Polyphaga</taxon>
        <taxon>Scarabaeiformia</taxon>
        <taxon>Scarabaeidae</taxon>
        <taxon>Rutelinae</taxon>
        <taxon>Popillia</taxon>
    </lineage>
</organism>
<proteinExistence type="predicted"/>
<evidence type="ECO:0000313" key="1">
    <source>
        <dbReference type="EMBL" id="KAK9729153.1"/>
    </source>
</evidence>
<dbReference type="EMBL" id="JASPKY010000163">
    <property type="protein sequence ID" value="KAK9729153.1"/>
    <property type="molecule type" value="Genomic_DNA"/>
</dbReference>